<dbReference type="InterPro" id="IPR045851">
    <property type="entry name" value="AMP-bd_C_sf"/>
</dbReference>
<dbReference type="EMBL" id="BRLH01000001">
    <property type="protein sequence ID" value="GKX53891.1"/>
    <property type="molecule type" value="Genomic_DNA"/>
</dbReference>
<dbReference type="Gene3D" id="3.30.300.30">
    <property type="match status" value="1"/>
</dbReference>
<dbReference type="GO" id="GO:0070566">
    <property type="term" value="F:adenylyltransferase activity"/>
    <property type="evidence" value="ECO:0007669"/>
    <property type="project" value="TreeGrafter"/>
</dbReference>
<evidence type="ECO:0000256" key="1">
    <source>
        <dbReference type="ARBA" id="ARBA00006432"/>
    </source>
</evidence>
<dbReference type="SUPFAM" id="SSF56801">
    <property type="entry name" value="Acetyl-CoA synthetase-like"/>
    <property type="match status" value="1"/>
</dbReference>
<comment type="caution">
    <text evidence="3">The sequence shown here is derived from an EMBL/GenBank/DDBJ whole genome shotgun (WGS) entry which is preliminary data.</text>
</comment>
<keyword evidence="4" id="KW-1185">Reference proteome</keyword>
<dbReference type="PROSITE" id="PS00455">
    <property type="entry name" value="AMP_BINDING"/>
    <property type="match status" value="1"/>
</dbReference>
<feature type="domain" description="AMP-dependent synthetase/ligase" evidence="2">
    <location>
        <begin position="51"/>
        <end position="413"/>
    </location>
</feature>
<dbReference type="AlphaFoldDB" id="A0AAV5MVN0"/>
<dbReference type="PANTHER" id="PTHR22754:SF32">
    <property type="entry name" value="DISCO-INTERACTING PROTEIN 2"/>
    <property type="match status" value="1"/>
</dbReference>
<reference evidence="3" key="1">
    <citation type="submission" date="2022-06" db="EMBL/GenBank/DDBJ databases">
        <title>Draft genome sequences of Leminorella grimontii str. JCM5902.</title>
        <authorList>
            <person name="Wakabayashi Y."/>
            <person name="Kojima K."/>
        </authorList>
    </citation>
    <scope>NUCLEOTIDE SEQUENCE</scope>
    <source>
        <strain evidence="3">JCM 5902</strain>
    </source>
</reference>
<dbReference type="InterPro" id="IPR020845">
    <property type="entry name" value="AMP-binding_CS"/>
</dbReference>
<evidence type="ECO:0000259" key="2">
    <source>
        <dbReference type="Pfam" id="PF00501"/>
    </source>
</evidence>
<dbReference type="InterPro" id="IPR042099">
    <property type="entry name" value="ANL_N_sf"/>
</dbReference>
<dbReference type="Proteomes" id="UP001058124">
    <property type="component" value="Unassembled WGS sequence"/>
</dbReference>
<dbReference type="RefSeq" id="WP_027275867.1">
    <property type="nucleotide sequence ID" value="NZ_BRLH01000001.1"/>
</dbReference>
<dbReference type="InterPro" id="IPR000873">
    <property type="entry name" value="AMP-dep_synth/lig_dom"/>
</dbReference>
<protein>
    <submittedName>
        <fullName evidence="3">Acyl-CoA synthetase</fullName>
    </submittedName>
</protein>
<accession>A0AAV5MVN0</accession>
<evidence type="ECO:0000313" key="3">
    <source>
        <dbReference type="EMBL" id="GKX53891.1"/>
    </source>
</evidence>
<evidence type="ECO:0000313" key="4">
    <source>
        <dbReference type="Proteomes" id="UP001058124"/>
    </source>
</evidence>
<proteinExistence type="inferred from homology"/>
<sequence>MTAMLTVTPTVNSIPIRHGDFPTATDALAYAAQGEAGFNFFNAAGQLTAVLDYRRLWRESMRAGLYLKQQGFARYDRVALIAETTPDFPILFFACQYAGLIPCPMAFSLNPGGMAAYAEKLSLWLDNADAKAVMCSKNVADALGQHIAKPLLVSERMLAEATLLHQPEASELSPLGAGDPAYVQFSSGSTSRPKGVLLSQRHLEANIHAVLRYGMQLRPEDRSFNWLPFHHNMGLVGFMLASVYGQRSVDCLSAEHFVQNPLVWLELMSKHRTAITFSPAFGYQLAMKKYAESESKPSLDLSSLRVAGIGGDAISAEVLSTFSASFAPSGFKTQAFLPCYGLTETTLAVTASDLDAPTAIDSPDDDRSKTLVSCGRALPGFEIKITDAEGGKRLPERQVGQIWVKGPSVVTSYIDDRERITFDGEGFMYTGDLGYLSQRLLYISGREKDVIIVRGRNVWAQDVEWAVLQAQPNIGAGNAAAIGLHDGLQERLATLVCVSPEVAQDKAALRRIALAIKKALAQATGVTAEVIFIADRLPLTASGKLARAQAKEAYLANQFMIIHYDEETL</sequence>
<comment type="similarity">
    <text evidence="1">Belongs to the ATP-dependent AMP-binding enzyme family.</text>
</comment>
<dbReference type="Pfam" id="PF00501">
    <property type="entry name" value="AMP-binding"/>
    <property type="match status" value="1"/>
</dbReference>
<gene>
    <name evidence="3" type="ORF">SOASR030_00030</name>
</gene>
<organism evidence="3 4">
    <name type="scientific">Leminorella grimontii</name>
    <dbReference type="NCBI Taxonomy" id="82981"/>
    <lineage>
        <taxon>Bacteria</taxon>
        <taxon>Pseudomonadati</taxon>
        <taxon>Pseudomonadota</taxon>
        <taxon>Gammaproteobacteria</taxon>
        <taxon>Enterobacterales</taxon>
        <taxon>Budviciaceae</taxon>
        <taxon>Leminorella</taxon>
    </lineage>
</organism>
<dbReference type="GO" id="GO:0006633">
    <property type="term" value="P:fatty acid biosynthetic process"/>
    <property type="evidence" value="ECO:0007669"/>
    <property type="project" value="TreeGrafter"/>
</dbReference>
<dbReference type="PANTHER" id="PTHR22754">
    <property type="entry name" value="DISCO-INTERACTING PROTEIN 2 DIP2 -RELATED"/>
    <property type="match status" value="1"/>
</dbReference>
<name>A0AAV5MVN0_9GAMM</name>
<dbReference type="Gene3D" id="3.40.50.12780">
    <property type="entry name" value="N-terminal domain of ligase-like"/>
    <property type="match status" value="1"/>
</dbReference>
<dbReference type="GO" id="GO:0005886">
    <property type="term" value="C:plasma membrane"/>
    <property type="evidence" value="ECO:0007669"/>
    <property type="project" value="TreeGrafter"/>
</dbReference>